<evidence type="ECO:0000256" key="4">
    <source>
        <dbReference type="ARBA" id="ARBA00022597"/>
    </source>
</evidence>
<keyword evidence="6 10" id="KW-0812">Transmembrane</keyword>
<dbReference type="STRING" id="993692.IV57_GL000196"/>
<evidence type="ECO:0000256" key="6">
    <source>
        <dbReference type="ARBA" id="ARBA00022692"/>
    </source>
</evidence>
<organism evidence="11 12">
    <name type="scientific">Companilactobacillus kimchiensis</name>
    <dbReference type="NCBI Taxonomy" id="993692"/>
    <lineage>
        <taxon>Bacteria</taxon>
        <taxon>Bacillati</taxon>
        <taxon>Bacillota</taxon>
        <taxon>Bacilli</taxon>
        <taxon>Lactobacillales</taxon>
        <taxon>Lactobacillaceae</taxon>
        <taxon>Companilactobacillus</taxon>
    </lineage>
</organism>
<dbReference type="RefSeq" id="WP_057879611.1">
    <property type="nucleotide sequence ID" value="NZ_JQCF01000001.1"/>
</dbReference>
<evidence type="ECO:0000256" key="7">
    <source>
        <dbReference type="ARBA" id="ARBA00022989"/>
    </source>
</evidence>
<sequence length="271" mass="29267">MLLVQATLISLLCYLGALSTPWAMGIIGGWYTLSRPLVSGFLIGIIVGDVPRGIIIGIAVQAVYIAMVTPGGQMPADLNYVAYPAIALAVLSHASTGVAVTLATTIGVIGTIAFNLFQVLNSYWNHRSAKAIEEGDEKAFHFNTIWGPQILNFLLRFIPSFLVIYFGAGFAKEMLSSMPKYLLDVMTFLGGALPALGIVMLLTVVIKKSYMWVFFLFGFVAVVFMKLNMIALAMVAAMIAVIFYFATSNKGSNDSNNSGSNTSNGEEEEEF</sequence>
<dbReference type="Pfam" id="PF03609">
    <property type="entry name" value="EII-Sor"/>
    <property type="match status" value="1"/>
</dbReference>
<gene>
    <name evidence="11" type="ORF">IV57_GL000196</name>
</gene>
<feature type="transmembrane region" description="Helical" evidence="10">
    <location>
        <begin position="41"/>
        <end position="69"/>
    </location>
</feature>
<feature type="transmembrane region" description="Helical" evidence="10">
    <location>
        <begin position="182"/>
        <end position="206"/>
    </location>
</feature>
<keyword evidence="3" id="KW-1003">Cell membrane</keyword>
<keyword evidence="7 10" id="KW-1133">Transmembrane helix</keyword>
<protein>
    <submittedName>
        <fullName evidence="11">Phospotransferase system PTS, IIC component</fullName>
    </submittedName>
</protein>
<comment type="subcellular location">
    <subcellularLocation>
        <location evidence="1">Cell membrane</location>
        <topology evidence="1">Multi-pass membrane protein</topology>
    </subcellularLocation>
</comment>
<keyword evidence="11" id="KW-0808">Transferase</keyword>
<evidence type="ECO:0000256" key="1">
    <source>
        <dbReference type="ARBA" id="ARBA00004651"/>
    </source>
</evidence>
<feature type="transmembrane region" description="Helical" evidence="10">
    <location>
        <begin position="150"/>
        <end position="170"/>
    </location>
</feature>
<name>A0A0R2LLV1_9LACO</name>
<dbReference type="PROSITE" id="PS51106">
    <property type="entry name" value="PTS_EIIC_TYPE_4"/>
    <property type="match status" value="1"/>
</dbReference>
<comment type="caution">
    <text evidence="11">The sequence shown here is derived from an EMBL/GenBank/DDBJ whole genome shotgun (WGS) entry which is preliminary data.</text>
</comment>
<evidence type="ECO:0000256" key="8">
    <source>
        <dbReference type="ARBA" id="ARBA00023136"/>
    </source>
</evidence>
<accession>A0A0R2LLV1</accession>
<keyword evidence="4" id="KW-0762">Sugar transport</keyword>
<dbReference type="EMBL" id="JQCF01000001">
    <property type="protein sequence ID" value="KRO00875.1"/>
    <property type="molecule type" value="Genomic_DNA"/>
</dbReference>
<feature type="region of interest" description="Disordered" evidence="9">
    <location>
        <begin position="252"/>
        <end position="271"/>
    </location>
</feature>
<evidence type="ECO:0000256" key="5">
    <source>
        <dbReference type="ARBA" id="ARBA00022683"/>
    </source>
</evidence>
<dbReference type="PANTHER" id="PTHR32502:SF8">
    <property type="entry name" value="N-ACETYLGALACTOSAMINE PERMEASE IIC COMPONENT 1"/>
    <property type="match status" value="1"/>
</dbReference>
<keyword evidence="12" id="KW-1185">Reference proteome</keyword>
<dbReference type="AlphaFoldDB" id="A0A0R2LLV1"/>
<reference evidence="11 12" key="1">
    <citation type="journal article" date="2015" name="Genome Announc.">
        <title>Expanding the biotechnology potential of lactobacilli through comparative genomics of 213 strains and associated genera.</title>
        <authorList>
            <person name="Sun Z."/>
            <person name="Harris H.M."/>
            <person name="McCann A."/>
            <person name="Guo C."/>
            <person name="Argimon S."/>
            <person name="Zhang W."/>
            <person name="Yang X."/>
            <person name="Jeffery I.B."/>
            <person name="Cooney J.C."/>
            <person name="Kagawa T.F."/>
            <person name="Liu W."/>
            <person name="Song Y."/>
            <person name="Salvetti E."/>
            <person name="Wrobel A."/>
            <person name="Rasinkangas P."/>
            <person name="Parkhill J."/>
            <person name="Rea M.C."/>
            <person name="O'Sullivan O."/>
            <person name="Ritari J."/>
            <person name="Douillard F.P."/>
            <person name="Paul Ross R."/>
            <person name="Yang R."/>
            <person name="Briner A.E."/>
            <person name="Felis G.E."/>
            <person name="de Vos W.M."/>
            <person name="Barrangou R."/>
            <person name="Klaenhammer T.R."/>
            <person name="Caufield P.W."/>
            <person name="Cui Y."/>
            <person name="Zhang H."/>
            <person name="O'Toole P.W."/>
        </authorList>
    </citation>
    <scope>NUCLEOTIDE SEQUENCE [LARGE SCALE GENOMIC DNA]</scope>
    <source>
        <strain evidence="11 12">DSM 24716</strain>
    </source>
</reference>
<dbReference type="Proteomes" id="UP000051006">
    <property type="component" value="Unassembled WGS sequence"/>
</dbReference>
<evidence type="ECO:0000313" key="12">
    <source>
        <dbReference type="Proteomes" id="UP000051006"/>
    </source>
</evidence>
<keyword evidence="2" id="KW-0813">Transport</keyword>
<feature type="transmembrane region" description="Helical" evidence="10">
    <location>
        <begin position="212"/>
        <end position="245"/>
    </location>
</feature>
<dbReference type="PANTHER" id="PTHR32502">
    <property type="entry name" value="N-ACETYLGALACTOSAMINE PERMEASE II COMPONENT-RELATED"/>
    <property type="match status" value="1"/>
</dbReference>
<keyword evidence="8 10" id="KW-0472">Membrane</keyword>
<evidence type="ECO:0000256" key="10">
    <source>
        <dbReference type="SAM" id="Phobius"/>
    </source>
</evidence>
<proteinExistence type="predicted"/>
<feature type="compositionally biased region" description="Low complexity" evidence="9">
    <location>
        <begin position="252"/>
        <end position="264"/>
    </location>
</feature>
<dbReference type="GO" id="GO:0005886">
    <property type="term" value="C:plasma membrane"/>
    <property type="evidence" value="ECO:0007669"/>
    <property type="project" value="UniProtKB-SubCell"/>
</dbReference>
<dbReference type="InterPro" id="IPR050303">
    <property type="entry name" value="GatZ_KbaZ_carbometab"/>
</dbReference>
<dbReference type="InterPro" id="IPR004700">
    <property type="entry name" value="PTS_IIC_man"/>
</dbReference>
<dbReference type="OrthoDB" id="9815089at2"/>
<evidence type="ECO:0000256" key="9">
    <source>
        <dbReference type="SAM" id="MobiDB-lite"/>
    </source>
</evidence>
<evidence type="ECO:0000256" key="2">
    <source>
        <dbReference type="ARBA" id="ARBA00022448"/>
    </source>
</evidence>
<dbReference type="GO" id="GO:0016740">
    <property type="term" value="F:transferase activity"/>
    <property type="evidence" value="ECO:0007669"/>
    <property type="project" value="UniProtKB-KW"/>
</dbReference>
<evidence type="ECO:0000256" key="3">
    <source>
        <dbReference type="ARBA" id="ARBA00022475"/>
    </source>
</evidence>
<dbReference type="PATRIC" id="fig|993692.3.peg.197"/>
<evidence type="ECO:0000313" key="11">
    <source>
        <dbReference type="EMBL" id="KRO00875.1"/>
    </source>
</evidence>
<feature type="transmembrane region" description="Helical" evidence="10">
    <location>
        <begin position="81"/>
        <end position="114"/>
    </location>
</feature>
<dbReference type="GO" id="GO:0009401">
    <property type="term" value="P:phosphoenolpyruvate-dependent sugar phosphotransferase system"/>
    <property type="evidence" value="ECO:0007669"/>
    <property type="project" value="UniProtKB-KW"/>
</dbReference>
<keyword evidence="5" id="KW-0598">Phosphotransferase system</keyword>